<dbReference type="InterPro" id="IPR044861">
    <property type="entry name" value="IPNS-like_FE2OG_OXY"/>
</dbReference>
<dbReference type="AlphaFoldDB" id="A0A6P8D9D0"/>
<evidence type="ECO:0000256" key="3">
    <source>
        <dbReference type="ARBA" id="ARBA00023002"/>
    </source>
</evidence>
<organism evidence="7 8">
    <name type="scientific">Punica granatum</name>
    <name type="common">Pomegranate</name>
    <dbReference type="NCBI Taxonomy" id="22663"/>
    <lineage>
        <taxon>Eukaryota</taxon>
        <taxon>Viridiplantae</taxon>
        <taxon>Streptophyta</taxon>
        <taxon>Embryophyta</taxon>
        <taxon>Tracheophyta</taxon>
        <taxon>Spermatophyta</taxon>
        <taxon>Magnoliopsida</taxon>
        <taxon>eudicotyledons</taxon>
        <taxon>Gunneridae</taxon>
        <taxon>Pentapetalae</taxon>
        <taxon>rosids</taxon>
        <taxon>malvids</taxon>
        <taxon>Myrtales</taxon>
        <taxon>Lythraceae</taxon>
        <taxon>Punica</taxon>
    </lineage>
</organism>
<evidence type="ECO:0000256" key="2">
    <source>
        <dbReference type="ARBA" id="ARBA00022723"/>
    </source>
</evidence>
<dbReference type="InterPro" id="IPR005123">
    <property type="entry name" value="Oxoglu/Fe-dep_dioxygenase_dom"/>
</dbReference>
<reference evidence="7" key="1">
    <citation type="journal article" date="2020" name="Plant Biotechnol. J.">
        <title>The pomegranate (Punica granatum L.) draft genome dissects genetic divergence between soft- and hard-seeded cultivars.</title>
        <authorList>
            <person name="Luo X."/>
            <person name="Li H."/>
            <person name="Wu Z."/>
            <person name="Yao W."/>
            <person name="Zhao P."/>
            <person name="Cao D."/>
            <person name="Yu H."/>
            <person name="Li K."/>
            <person name="Poudel K."/>
            <person name="Zhao D."/>
            <person name="Zhang F."/>
            <person name="Xia X."/>
            <person name="Chen L."/>
            <person name="Wang Q."/>
            <person name="Jing D."/>
            <person name="Cao S."/>
        </authorList>
    </citation>
    <scope>NUCLEOTIDE SEQUENCE [LARGE SCALE GENOMIC DNA]</scope>
    <source>
        <strain evidence="7">cv. Tunisia</strain>
    </source>
</reference>
<sequence length="214" mass="24103">MLGPLCLFFRDILIGYSAQVRQLAYTLLELISEALGLKPSYLKEMECAEKMLILGHYYPSCPEPELTMGMTTHADNYILTILLQDHIGGLEVLYENQWVEVVPLQGALIVNIGNLLQGKLKMMGNPHMLVLSNDKFISVNHRVLSKKEGPRISVATFFRAQDMMGNASRFYGPIPELISGENPPVYRNIDIKEYMDYFISKGLNGSSALTPFRI</sequence>
<evidence type="ECO:0000256" key="1">
    <source>
        <dbReference type="ARBA" id="ARBA00008056"/>
    </source>
</evidence>
<dbReference type="PANTHER" id="PTHR10209:SF884">
    <property type="entry name" value="1-AMINOCYCLOPROPANE-1-CARBOXYLATE OXIDASE HOMOLOG 1-LIKE"/>
    <property type="match status" value="1"/>
</dbReference>
<reference evidence="8" key="2">
    <citation type="submission" date="2025-08" db="UniProtKB">
        <authorList>
            <consortium name="RefSeq"/>
        </authorList>
    </citation>
    <scope>IDENTIFICATION</scope>
    <source>
        <tissue evidence="8">Leaf</tissue>
    </source>
</reference>
<accession>A0A6P8D9D0</accession>
<keyword evidence="2 5" id="KW-0479">Metal-binding</keyword>
<evidence type="ECO:0000256" key="5">
    <source>
        <dbReference type="RuleBase" id="RU003682"/>
    </source>
</evidence>
<dbReference type="GeneID" id="116203521"/>
<name>A0A6P8D9D0_PUNGR</name>
<evidence type="ECO:0000313" key="7">
    <source>
        <dbReference type="Proteomes" id="UP000515151"/>
    </source>
</evidence>
<protein>
    <submittedName>
        <fullName evidence="8">Deacetoxyvindoline 4-hydroxylase-like</fullName>
    </submittedName>
</protein>
<evidence type="ECO:0000256" key="4">
    <source>
        <dbReference type="ARBA" id="ARBA00023004"/>
    </source>
</evidence>
<dbReference type="RefSeq" id="XP_031391134.1">
    <property type="nucleotide sequence ID" value="XM_031535274.1"/>
</dbReference>
<keyword evidence="4 5" id="KW-0408">Iron</keyword>
<keyword evidence="7" id="KW-1185">Reference proteome</keyword>
<dbReference type="PANTHER" id="PTHR10209">
    <property type="entry name" value="OXIDOREDUCTASE, 2OG-FE II OXYGENASE FAMILY PROTEIN"/>
    <property type="match status" value="1"/>
</dbReference>
<dbReference type="PROSITE" id="PS51471">
    <property type="entry name" value="FE2OG_OXY"/>
    <property type="match status" value="1"/>
</dbReference>
<feature type="domain" description="Fe2OG dioxygenase" evidence="6">
    <location>
        <begin position="47"/>
        <end position="160"/>
    </location>
</feature>
<dbReference type="GO" id="GO:0051213">
    <property type="term" value="F:dioxygenase activity"/>
    <property type="evidence" value="ECO:0007669"/>
    <property type="project" value="UniProtKB-ARBA"/>
</dbReference>
<dbReference type="Gene3D" id="2.60.120.330">
    <property type="entry name" value="B-lactam Antibiotic, Isopenicillin N Synthase, Chain"/>
    <property type="match status" value="1"/>
</dbReference>
<dbReference type="OrthoDB" id="288590at2759"/>
<dbReference type="Proteomes" id="UP000515151">
    <property type="component" value="Chromosome 1"/>
</dbReference>
<evidence type="ECO:0000313" key="8">
    <source>
        <dbReference type="RefSeq" id="XP_031391134.1"/>
    </source>
</evidence>
<dbReference type="InterPro" id="IPR027443">
    <property type="entry name" value="IPNS-like_sf"/>
</dbReference>
<gene>
    <name evidence="8" type="primary">LOC116203521</name>
</gene>
<keyword evidence="3 5" id="KW-0560">Oxidoreductase</keyword>
<proteinExistence type="inferred from homology"/>
<dbReference type="Pfam" id="PF03171">
    <property type="entry name" value="2OG-FeII_Oxy"/>
    <property type="match status" value="1"/>
</dbReference>
<dbReference type="GO" id="GO:0046872">
    <property type="term" value="F:metal ion binding"/>
    <property type="evidence" value="ECO:0007669"/>
    <property type="project" value="UniProtKB-KW"/>
</dbReference>
<dbReference type="SUPFAM" id="SSF51197">
    <property type="entry name" value="Clavaminate synthase-like"/>
    <property type="match status" value="1"/>
</dbReference>
<evidence type="ECO:0000259" key="6">
    <source>
        <dbReference type="PROSITE" id="PS51471"/>
    </source>
</evidence>
<comment type="similarity">
    <text evidence="1 5">Belongs to the iron/ascorbate-dependent oxidoreductase family.</text>
</comment>